<evidence type="ECO:0000313" key="2">
    <source>
        <dbReference type="Proteomes" id="UP001596353"/>
    </source>
</evidence>
<name>A0ABW2B3Q4_9RHOB</name>
<protein>
    <submittedName>
        <fullName evidence="1">Pilus assembly protein PilZ</fullName>
    </submittedName>
</protein>
<reference evidence="2" key="1">
    <citation type="journal article" date="2019" name="Int. J. Syst. Evol. Microbiol.">
        <title>The Global Catalogue of Microorganisms (GCM) 10K type strain sequencing project: providing services to taxonomists for standard genome sequencing and annotation.</title>
        <authorList>
            <consortium name="The Broad Institute Genomics Platform"/>
            <consortium name="The Broad Institute Genome Sequencing Center for Infectious Disease"/>
            <person name="Wu L."/>
            <person name="Ma J."/>
        </authorList>
    </citation>
    <scope>NUCLEOTIDE SEQUENCE [LARGE SCALE GENOMIC DNA]</scope>
    <source>
        <strain evidence="2">CCUG 66188</strain>
    </source>
</reference>
<dbReference type="EMBL" id="JBHSWG010000001">
    <property type="protein sequence ID" value="MFC6760188.1"/>
    <property type="molecule type" value="Genomic_DNA"/>
</dbReference>
<sequence>MADLATSAARLDRTALIGIFGSEAAPGALVRTRNGRIARVGIGDKVAGGTVAAIGGDQLVLNVGGRAKALKLPRG</sequence>
<dbReference type="Gene3D" id="2.30.30.830">
    <property type="match status" value="1"/>
</dbReference>
<evidence type="ECO:0000313" key="1">
    <source>
        <dbReference type="EMBL" id="MFC6760188.1"/>
    </source>
</evidence>
<keyword evidence="2" id="KW-1185">Reference proteome</keyword>
<gene>
    <name evidence="1" type="ORF">ACFQFQ_12925</name>
</gene>
<proteinExistence type="predicted"/>
<dbReference type="Proteomes" id="UP001596353">
    <property type="component" value="Unassembled WGS sequence"/>
</dbReference>
<accession>A0ABW2B3Q4</accession>
<comment type="caution">
    <text evidence="1">The sequence shown here is derived from an EMBL/GenBank/DDBJ whole genome shotgun (WGS) entry which is preliminary data.</text>
</comment>
<organism evidence="1 2">
    <name type="scientific">Sulfitobacter porphyrae</name>
    <dbReference type="NCBI Taxonomy" id="1246864"/>
    <lineage>
        <taxon>Bacteria</taxon>
        <taxon>Pseudomonadati</taxon>
        <taxon>Pseudomonadota</taxon>
        <taxon>Alphaproteobacteria</taxon>
        <taxon>Rhodobacterales</taxon>
        <taxon>Roseobacteraceae</taxon>
        <taxon>Sulfitobacter</taxon>
    </lineage>
</organism>